<organism evidence="2 3">
    <name type="scientific">Bifidobacterium longum subsp. infantis</name>
    <dbReference type="NCBI Taxonomy" id="1682"/>
    <lineage>
        <taxon>Bacteria</taxon>
        <taxon>Bacillati</taxon>
        <taxon>Actinomycetota</taxon>
        <taxon>Actinomycetes</taxon>
        <taxon>Bifidobacteriales</taxon>
        <taxon>Bifidobacteriaceae</taxon>
        <taxon>Bifidobacterium</taxon>
    </lineage>
</organism>
<dbReference type="EMBL" id="CABHNT010000034">
    <property type="protein sequence ID" value="VUX34849.1"/>
    <property type="molecule type" value="Genomic_DNA"/>
</dbReference>
<feature type="chain" id="PRO_5039510432" description="Holin" evidence="1">
    <location>
        <begin position="29"/>
        <end position="184"/>
    </location>
</feature>
<dbReference type="Proteomes" id="UP000345266">
    <property type="component" value="Unassembled WGS sequence"/>
</dbReference>
<dbReference type="AlphaFoldDB" id="A0A564VQR6"/>
<proteinExistence type="predicted"/>
<evidence type="ECO:0000313" key="2">
    <source>
        <dbReference type="EMBL" id="VUX34849.1"/>
    </source>
</evidence>
<sequence length="184" mass="20560">MQWQKCRKTQLKWLGFRVSMLCSCAAFPADTTSRTLSVPLIDGLGHNDCEAYMSWRVCSTPGCPNLIETPARKCDACARAQRDRARTRGHNPYGTKGHQSFRRQVLARDPYCTCPGDSGRGGCGKHHGLCGNPSTIADHYPYERTELIDMRLNPNDPKFGRGLCKQCHDVKTGKTRPAGFNTRQ</sequence>
<reference evidence="2 3" key="1">
    <citation type="submission" date="2019-07" db="EMBL/GenBank/DDBJ databases">
        <authorList>
            <person name="Hibberd C M."/>
            <person name="Gehrig L. J."/>
            <person name="Chang H.-W."/>
            <person name="Venkatesh S."/>
        </authorList>
    </citation>
    <scope>NUCLEOTIDE SEQUENCE [LARGE SCALE GENOMIC DNA]</scope>
    <source>
        <strain evidence="2">Bifidobacterium_longum_subsp_infantis_JG_Bg463</strain>
    </source>
</reference>
<accession>A0A564VQR6</accession>
<protein>
    <recommendedName>
        <fullName evidence="4">Holin</fullName>
    </recommendedName>
</protein>
<keyword evidence="1" id="KW-0732">Signal</keyword>
<evidence type="ECO:0008006" key="4">
    <source>
        <dbReference type="Google" id="ProtNLM"/>
    </source>
</evidence>
<feature type="signal peptide" evidence="1">
    <location>
        <begin position="1"/>
        <end position="28"/>
    </location>
</feature>
<evidence type="ECO:0000256" key="1">
    <source>
        <dbReference type="SAM" id="SignalP"/>
    </source>
</evidence>
<evidence type="ECO:0000313" key="3">
    <source>
        <dbReference type="Proteomes" id="UP000345266"/>
    </source>
</evidence>
<gene>
    <name evidence="2" type="ORF">BLJG463_00071</name>
</gene>
<name>A0A564VQR6_BIFLI</name>